<name>A0A6C2YH06_9BACT</name>
<dbReference type="NCBIfam" id="TIGR03991">
    <property type="entry name" value="alt_bact_glmU"/>
    <property type="match status" value="1"/>
</dbReference>
<dbReference type="InParanoid" id="A0A6C2YH06"/>
<dbReference type="SUPFAM" id="SSF51161">
    <property type="entry name" value="Trimeric LpxA-like enzymes"/>
    <property type="match status" value="1"/>
</dbReference>
<proteinExistence type="predicted"/>
<dbReference type="Pfam" id="PF13562">
    <property type="entry name" value="NTP_transf_4"/>
    <property type="match status" value="1"/>
</dbReference>
<accession>A0A6C2YH06</accession>
<dbReference type="InterPro" id="IPR023917">
    <property type="entry name" value="Bifunctiontional_GlmU_bac-type"/>
</dbReference>
<dbReference type="InterPro" id="IPR050065">
    <property type="entry name" value="GlmU-like"/>
</dbReference>
<dbReference type="RefSeq" id="WP_162655891.1">
    <property type="nucleotide sequence ID" value="NZ_LR593887.1"/>
</dbReference>
<dbReference type="PANTHER" id="PTHR43584:SF9">
    <property type="entry name" value="TRANSFERASE HEXAPEPTIDE REPEAT CONTAINING PROTEIN"/>
    <property type="match status" value="1"/>
</dbReference>
<dbReference type="EMBL" id="LR586016">
    <property type="protein sequence ID" value="VIP00697.1"/>
    <property type="molecule type" value="Genomic_DNA"/>
</dbReference>
<dbReference type="PANTHER" id="PTHR43584">
    <property type="entry name" value="NUCLEOTIDYL TRANSFERASE"/>
    <property type="match status" value="1"/>
</dbReference>
<dbReference type="Gene3D" id="2.160.10.10">
    <property type="entry name" value="Hexapeptide repeat proteins"/>
    <property type="match status" value="1"/>
</dbReference>
<evidence type="ECO:0000313" key="3">
    <source>
        <dbReference type="EMBL" id="VIP00697.1"/>
    </source>
</evidence>
<sequence>MRVCLVEDAQVGHLEPLALARPAFELLCGTDSLQHKQLRYFDVASAAVLLRSYLAPLYRQTHPNAIVNDVDWLKQGPVLLINARWLPSAMAGRSFLDVETLLKQDPFVAMVGREVAYAVLHPQHLADAEEDSLDLCLHLAKETLPSISVEGTMIEYLWQLVDHNAEQITEDFELFANRPNRTIHPHPIHVNGPSDRLWIDPSAKLDPLVVADTTNGPVIIDRDAVVHAFSRLEGPCYIGRGTHILGAKVRGGTTFGPNCRMGGEIEVSIVQGNSNKYHDGFLGHSYLGEWVNLGAGTHTSDLRCDYGEVTLTINGARVNTGLRKVGAFIGDHTKTGLGTLLNTGTNVGVFCNLLPSGELLPKYVPSFCSVLHGRVTDTSELSPLFGTATVVMKRRGFAFSMLHQSLFRHLLEQTNSVRRQALREADLRRLRASA</sequence>
<evidence type="ECO:0000256" key="1">
    <source>
        <dbReference type="ARBA" id="ARBA00022679"/>
    </source>
</evidence>
<dbReference type="Proteomes" id="UP000464378">
    <property type="component" value="Chromosome"/>
</dbReference>
<evidence type="ECO:0000256" key="2">
    <source>
        <dbReference type="ARBA" id="ARBA00023315"/>
    </source>
</evidence>
<keyword evidence="1 3" id="KW-0808">Transferase</keyword>
<dbReference type="GO" id="GO:0016779">
    <property type="term" value="F:nucleotidyltransferase activity"/>
    <property type="evidence" value="ECO:0007669"/>
    <property type="project" value="UniProtKB-ARBA"/>
</dbReference>
<reference evidence="3" key="1">
    <citation type="submission" date="2019-04" db="EMBL/GenBank/DDBJ databases">
        <authorList>
            <consortium name="Science for Life Laboratories"/>
        </authorList>
    </citation>
    <scope>NUCLEOTIDE SEQUENCE</scope>
    <source>
        <strain evidence="3">MBLW1</strain>
    </source>
</reference>
<organism evidence="3">
    <name type="scientific">Tuwongella immobilis</name>
    <dbReference type="NCBI Taxonomy" id="692036"/>
    <lineage>
        <taxon>Bacteria</taxon>
        <taxon>Pseudomonadati</taxon>
        <taxon>Planctomycetota</taxon>
        <taxon>Planctomycetia</taxon>
        <taxon>Gemmatales</taxon>
        <taxon>Gemmataceae</taxon>
        <taxon>Tuwongella</taxon>
    </lineage>
</organism>
<keyword evidence="4" id="KW-1185">Reference proteome</keyword>
<evidence type="ECO:0008006" key="5">
    <source>
        <dbReference type="Google" id="ProtNLM"/>
    </source>
</evidence>
<protein>
    <recommendedName>
        <fullName evidence="5">Glucose-1-phosphate thymidylyltransferase</fullName>
    </recommendedName>
</protein>
<evidence type="ECO:0000313" key="4">
    <source>
        <dbReference type="Proteomes" id="UP000464378"/>
    </source>
</evidence>
<dbReference type="GO" id="GO:0016746">
    <property type="term" value="F:acyltransferase activity"/>
    <property type="evidence" value="ECO:0007669"/>
    <property type="project" value="UniProtKB-KW"/>
</dbReference>
<dbReference type="KEGG" id="tim:GMBLW1_32630"/>
<dbReference type="InterPro" id="IPR011004">
    <property type="entry name" value="Trimer_LpxA-like_sf"/>
</dbReference>
<gene>
    <name evidence="3" type="ORF">GMBLW1_32630</name>
</gene>
<dbReference type="AlphaFoldDB" id="A0A6C2YH06"/>
<dbReference type="EMBL" id="LR593887">
    <property type="protein sequence ID" value="VTR96812.1"/>
    <property type="molecule type" value="Genomic_DNA"/>
</dbReference>
<keyword evidence="2" id="KW-0012">Acyltransferase</keyword>